<dbReference type="OrthoDB" id="6897181at2"/>
<gene>
    <name evidence="1" type="ORF">A8C75_20780</name>
</gene>
<protein>
    <submittedName>
        <fullName evidence="1">Uncharacterized protein</fullName>
    </submittedName>
</protein>
<evidence type="ECO:0000313" key="2">
    <source>
        <dbReference type="Proteomes" id="UP000078070"/>
    </source>
</evidence>
<evidence type="ECO:0000313" key="1">
    <source>
        <dbReference type="EMBL" id="ANG64672.1"/>
    </source>
</evidence>
<accession>A0A1A9F3L4</accession>
<dbReference type="KEGG" id="mars:A8C75_20780"/>
<proteinExistence type="predicted"/>
<dbReference type="RefSeq" id="WP_067386270.1">
    <property type="nucleotide sequence ID" value="NZ_CP015839.1"/>
</dbReference>
<name>A0A1A9F3L4_9GAMM</name>
<dbReference type="EMBL" id="CP015839">
    <property type="protein sequence ID" value="ANG64672.1"/>
    <property type="molecule type" value="Genomic_DNA"/>
</dbReference>
<reference evidence="2" key="1">
    <citation type="submission" date="2016-05" db="EMBL/GenBank/DDBJ databases">
        <authorList>
            <person name="Baek K."/>
            <person name="Yang S.-J."/>
        </authorList>
    </citation>
    <scope>NUCLEOTIDE SEQUENCE [LARGE SCALE GENOMIC DNA]</scope>
    <source>
        <strain evidence="2">ST58-10</strain>
    </source>
</reference>
<organism evidence="1 2">
    <name type="scientific">Marinobacterium aestuarii</name>
    <dbReference type="NCBI Taxonomy" id="1821621"/>
    <lineage>
        <taxon>Bacteria</taxon>
        <taxon>Pseudomonadati</taxon>
        <taxon>Pseudomonadota</taxon>
        <taxon>Gammaproteobacteria</taxon>
        <taxon>Oceanospirillales</taxon>
        <taxon>Oceanospirillaceae</taxon>
        <taxon>Marinobacterium</taxon>
    </lineage>
</organism>
<sequence length="87" mass="9779">MAAASVEIKLSEQAAKLFADYERYTNVTAEVYINELVDKTLPTLQAMVSAFEECQDNPDAVMEVFGRKMGEMMLEQKQAQQEASESH</sequence>
<dbReference type="Proteomes" id="UP000078070">
    <property type="component" value="Chromosome"/>
</dbReference>
<dbReference type="AlphaFoldDB" id="A0A1A9F3L4"/>
<keyword evidence="2" id="KW-1185">Reference proteome</keyword>
<reference evidence="1 2" key="2">
    <citation type="journal article" date="2018" name="Int. J. Syst. Evol. Microbiol.">
        <title>Marinobacterium aestuarii sp. nov., a benzene-degrading marine bacterium isolated from estuary sediment.</title>
        <authorList>
            <person name="Bae S.S."/>
            <person name="Jung J."/>
            <person name="Chung D."/>
            <person name="Baek K."/>
        </authorList>
    </citation>
    <scope>NUCLEOTIDE SEQUENCE [LARGE SCALE GENOMIC DNA]</scope>
    <source>
        <strain evidence="1 2">ST58-10</strain>
    </source>
</reference>